<keyword evidence="1" id="KW-0175">Coiled coil</keyword>
<dbReference type="RefSeq" id="WP_148871809.1">
    <property type="nucleotide sequence ID" value="NZ_VSTF01000002.1"/>
</dbReference>
<reference evidence="3 4" key="1">
    <citation type="submission" date="2019-08" db="EMBL/GenBank/DDBJ databases">
        <authorList>
            <person name="Duncan S."/>
            <person name="Walker A."/>
        </authorList>
    </citation>
    <scope>NUCLEOTIDE SEQUENCE [LARGE SCALE GENOMIC DNA]</scope>
    <source>
        <strain evidence="3 4">T3WBe13</strain>
    </source>
</reference>
<dbReference type="Proteomes" id="UP000324327">
    <property type="component" value="Unassembled WGS sequence"/>
</dbReference>
<dbReference type="Gene3D" id="3.40.50.1390">
    <property type="entry name" value="Resolvase, N-terminal catalytic domain"/>
    <property type="match status" value="1"/>
</dbReference>
<reference evidence="3 4" key="2">
    <citation type="submission" date="2019-09" db="EMBL/GenBank/DDBJ databases">
        <title>Strain-level analysis of Eubacterium rectale using genomes from metagenomes.</title>
        <authorList>
            <person name="Karcher N."/>
            <person name="Segata N."/>
        </authorList>
    </citation>
    <scope>NUCLEOTIDE SEQUENCE [LARGE SCALE GENOMIC DNA]</scope>
    <source>
        <strain evidence="3 4">T3WBe13</strain>
    </source>
</reference>
<dbReference type="Gene3D" id="3.90.1750.20">
    <property type="entry name" value="Putative Large Serine Recombinase, Chain B, Domain 2"/>
    <property type="match status" value="1"/>
</dbReference>
<dbReference type="PANTHER" id="PTHR30461">
    <property type="entry name" value="DNA-INVERTASE FROM LAMBDOID PROPHAGE"/>
    <property type="match status" value="1"/>
</dbReference>
<gene>
    <name evidence="3" type="ORF">FYL31_02075</name>
</gene>
<evidence type="ECO:0000259" key="2">
    <source>
        <dbReference type="PROSITE" id="PS51737"/>
    </source>
</evidence>
<dbReference type="Pfam" id="PF13408">
    <property type="entry name" value="Zn_ribbon_recom"/>
    <property type="match status" value="1"/>
</dbReference>
<accession>A0A5S4VTX5</accession>
<dbReference type="InterPro" id="IPR038109">
    <property type="entry name" value="DNA_bind_recomb_sf"/>
</dbReference>
<proteinExistence type="predicted"/>
<dbReference type="GO" id="GO:0003677">
    <property type="term" value="F:DNA binding"/>
    <property type="evidence" value="ECO:0007669"/>
    <property type="project" value="InterPro"/>
</dbReference>
<dbReference type="Pfam" id="PF07508">
    <property type="entry name" value="Recombinase"/>
    <property type="match status" value="1"/>
</dbReference>
<dbReference type="GO" id="GO:0000150">
    <property type="term" value="F:DNA strand exchange activity"/>
    <property type="evidence" value="ECO:0007669"/>
    <property type="project" value="InterPro"/>
</dbReference>
<evidence type="ECO:0000313" key="4">
    <source>
        <dbReference type="Proteomes" id="UP000324327"/>
    </source>
</evidence>
<comment type="caution">
    <text evidence="3">The sequence shown here is derived from an EMBL/GenBank/DDBJ whole genome shotgun (WGS) entry which is preliminary data.</text>
</comment>
<evidence type="ECO:0000256" key="1">
    <source>
        <dbReference type="SAM" id="Coils"/>
    </source>
</evidence>
<dbReference type="EMBL" id="VSTF01000002">
    <property type="protein sequence ID" value="TYL61096.1"/>
    <property type="molecule type" value="Genomic_DNA"/>
</dbReference>
<protein>
    <recommendedName>
        <fullName evidence="2">Recombinase domain-containing protein</fullName>
    </recommendedName>
</protein>
<feature type="coiled-coil region" evidence="1">
    <location>
        <begin position="475"/>
        <end position="516"/>
    </location>
</feature>
<dbReference type="PROSITE" id="PS51737">
    <property type="entry name" value="RECOMBINASE_DNA_BIND"/>
    <property type="match status" value="1"/>
</dbReference>
<sequence>MARKSRKNLPQPEQATVSVQFPELDEEKIPTAIYGRLSVEDGEDNESMETQIVLVQDFINRSSELNYVDTYFDNGFTGTNFKRPAFTRLMNDVRQKKIKCIVVKDLSRFGRNYLEAGYYIETVFPFLGVRLIAVTDHFDSTRKEDMESLALPIRNMVNTMYAKDISKKVWTSLQRKKEAGYAVGSDAPFGYIRNPVTKRNEIDPETAFYVQLIFQWVLMGVAIFEIARRLTLLKVPTPREWHRKIVEGKEVVTYKKWGETSVRYMLANQTYVGDTINNKSTQRFFAGQDKRDLSKEQWYVAKNTHPAIIARDDFEKVQEILTKNQKVFKTVRAESEQIRTEYQNDLAGMVFCADCGRSMDFDRLPHGAEESKKVCYYICRARQADDKCIGHQITEKLLKALVMDQLHLFIVRLSDKRKVLEELRKIEDMQNPVYRAKSEIMSLTDKVGQMAKKREQLYADYVAGVVDSEDYQLIREDYSKQYDGLRAALQRAEAKKVEVEQQIREYLNMTSNLEEHLDDFGFDAQLVKSLVQRIEVSADKRIRIVFGFQDVFADLGKESAGK</sequence>
<evidence type="ECO:0000313" key="3">
    <source>
        <dbReference type="EMBL" id="TYL61096.1"/>
    </source>
</evidence>
<organism evidence="3 4">
    <name type="scientific">Agathobacter rectalis</name>
    <dbReference type="NCBI Taxonomy" id="39491"/>
    <lineage>
        <taxon>Bacteria</taxon>
        <taxon>Bacillati</taxon>
        <taxon>Bacillota</taxon>
        <taxon>Clostridia</taxon>
        <taxon>Lachnospirales</taxon>
        <taxon>Lachnospiraceae</taxon>
        <taxon>Agathobacter</taxon>
    </lineage>
</organism>
<dbReference type="InterPro" id="IPR025827">
    <property type="entry name" value="Zn_ribbon_recom_dom"/>
</dbReference>
<dbReference type="SMART" id="SM00857">
    <property type="entry name" value="Resolvase"/>
    <property type="match status" value="1"/>
</dbReference>
<dbReference type="PANTHER" id="PTHR30461:SF23">
    <property type="entry name" value="DNA RECOMBINASE-RELATED"/>
    <property type="match status" value="1"/>
</dbReference>
<dbReference type="AlphaFoldDB" id="A0A5S4VTX5"/>
<dbReference type="Pfam" id="PF00239">
    <property type="entry name" value="Resolvase"/>
    <property type="match status" value="1"/>
</dbReference>
<dbReference type="InterPro" id="IPR050639">
    <property type="entry name" value="SSR_resolvase"/>
</dbReference>
<name>A0A5S4VTX5_9FIRM</name>
<feature type="domain" description="Recombinase" evidence="2">
    <location>
        <begin position="188"/>
        <end position="327"/>
    </location>
</feature>
<dbReference type="InterPro" id="IPR036162">
    <property type="entry name" value="Resolvase-like_N_sf"/>
</dbReference>
<dbReference type="SUPFAM" id="SSF53041">
    <property type="entry name" value="Resolvase-like"/>
    <property type="match status" value="1"/>
</dbReference>
<dbReference type="InterPro" id="IPR011109">
    <property type="entry name" value="DNA_bind_recombinase_dom"/>
</dbReference>
<dbReference type="InterPro" id="IPR006119">
    <property type="entry name" value="Resolv_N"/>
</dbReference>